<accession>A0ACB9M3P7</accession>
<name>A0ACB9M3P7_BAUVA</name>
<evidence type="ECO:0000313" key="1">
    <source>
        <dbReference type="EMBL" id="KAI4318049.1"/>
    </source>
</evidence>
<dbReference type="Proteomes" id="UP000828941">
    <property type="component" value="Chromosome 10"/>
</dbReference>
<gene>
    <name evidence="1" type="ORF">L6164_025858</name>
</gene>
<organism evidence="1 2">
    <name type="scientific">Bauhinia variegata</name>
    <name type="common">Purple orchid tree</name>
    <name type="synonym">Phanera variegata</name>
    <dbReference type="NCBI Taxonomy" id="167791"/>
    <lineage>
        <taxon>Eukaryota</taxon>
        <taxon>Viridiplantae</taxon>
        <taxon>Streptophyta</taxon>
        <taxon>Embryophyta</taxon>
        <taxon>Tracheophyta</taxon>
        <taxon>Spermatophyta</taxon>
        <taxon>Magnoliopsida</taxon>
        <taxon>eudicotyledons</taxon>
        <taxon>Gunneridae</taxon>
        <taxon>Pentapetalae</taxon>
        <taxon>rosids</taxon>
        <taxon>fabids</taxon>
        <taxon>Fabales</taxon>
        <taxon>Fabaceae</taxon>
        <taxon>Cercidoideae</taxon>
        <taxon>Cercideae</taxon>
        <taxon>Bauhiniinae</taxon>
        <taxon>Bauhinia</taxon>
    </lineage>
</organism>
<proteinExistence type="predicted"/>
<reference evidence="1 2" key="1">
    <citation type="journal article" date="2022" name="DNA Res.">
        <title>Chromosomal-level genome assembly of the orchid tree Bauhinia variegata (Leguminosae; Cercidoideae) supports the allotetraploid origin hypothesis of Bauhinia.</title>
        <authorList>
            <person name="Zhong Y."/>
            <person name="Chen Y."/>
            <person name="Zheng D."/>
            <person name="Pang J."/>
            <person name="Liu Y."/>
            <person name="Luo S."/>
            <person name="Meng S."/>
            <person name="Qian L."/>
            <person name="Wei D."/>
            <person name="Dai S."/>
            <person name="Zhou R."/>
        </authorList>
    </citation>
    <scope>NUCLEOTIDE SEQUENCE [LARGE SCALE GENOMIC DNA]</scope>
    <source>
        <strain evidence="1">BV-YZ2020</strain>
    </source>
</reference>
<dbReference type="EMBL" id="CM039435">
    <property type="protein sequence ID" value="KAI4318049.1"/>
    <property type="molecule type" value="Genomic_DNA"/>
</dbReference>
<sequence>MLSSLNLVSIPSKKLAEEATNKVPCSSDAKTMTRIAEASFGIDDYLRIADILHRRQLIYACNINSNCRFFNIDWDEWRQSYKSLVLLEFLLTHCPEEFQCDTEVILELGNFT</sequence>
<comment type="caution">
    <text evidence="1">The sequence shown here is derived from an EMBL/GenBank/DDBJ whole genome shotgun (WGS) entry which is preliminary data.</text>
</comment>
<protein>
    <submittedName>
        <fullName evidence="1">Uncharacterized protein</fullName>
    </submittedName>
</protein>
<evidence type="ECO:0000313" key="2">
    <source>
        <dbReference type="Proteomes" id="UP000828941"/>
    </source>
</evidence>
<keyword evidence="2" id="KW-1185">Reference proteome</keyword>